<dbReference type="InterPro" id="IPR000485">
    <property type="entry name" value="AsnC-type_HTH_dom"/>
</dbReference>
<dbReference type="PANTHER" id="PTHR33164:SF57">
    <property type="entry name" value="MARR-FAMILY TRANSCRIPTIONAL REGULATOR"/>
    <property type="match status" value="1"/>
</dbReference>
<protein>
    <submittedName>
        <fullName evidence="2">Transcriptional regulator, MarR family</fullName>
    </submittedName>
</protein>
<organism evidence="2 3">
    <name type="scientific">Streptoalloteichus hindustanus</name>
    <dbReference type="NCBI Taxonomy" id="2017"/>
    <lineage>
        <taxon>Bacteria</taxon>
        <taxon>Bacillati</taxon>
        <taxon>Actinomycetota</taxon>
        <taxon>Actinomycetes</taxon>
        <taxon>Pseudonocardiales</taxon>
        <taxon>Pseudonocardiaceae</taxon>
        <taxon>Streptoalloteichus</taxon>
    </lineage>
</organism>
<accession>A0A1M4U561</accession>
<dbReference type="InterPro" id="IPR036388">
    <property type="entry name" value="WH-like_DNA-bd_sf"/>
</dbReference>
<feature type="domain" description="HTH marR-type" evidence="1">
    <location>
        <begin position="5"/>
        <end position="140"/>
    </location>
</feature>
<keyword evidence="3" id="KW-1185">Reference proteome</keyword>
<sequence>MGEREDHLTLLLRLLSARNAVVRRFDADLAVLGLGLTDFVILLRLGESPRIRRVELAEQVGLTPSGVTRALVPLERLGLVTRERDERDARLGPAVLTPRGEQLLAEARKRARHLADEVVGDDWDEGELTAFAAALQRTRSAAERRSG</sequence>
<dbReference type="AlphaFoldDB" id="A0A1M4U561"/>
<evidence type="ECO:0000313" key="3">
    <source>
        <dbReference type="Proteomes" id="UP000184501"/>
    </source>
</evidence>
<dbReference type="STRING" id="2017.SAMN05444320_101302"/>
<dbReference type="InterPro" id="IPR000835">
    <property type="entry name" value="HTH_MarR-typ"/>
</dbReference>
<dbReference type="InterPro" id="IPR036390">
    <property type="entry name" value="WH_DNA-bd_sf"/>
</dbReference>
<dbReference type="InterPro" id="IPR039422">
    <property type="entry name" value="MarR/SlyA-like"/>
</dbReference>
<proteinExistence type="predicted"/>
<dbReference type="GO" id="GO:0043565">
    <property type="term" value="F:sequence-specific DNA binding"/>
    <property type="evidence" value="ECO:0007669"/>
    <property type="project" value="InterPro"/>
</dbReference>
<dbReference type="RefSeq" id="WP_083959227.1">
    <property type="nucleotide sequence ID" value="NZ_FQVN01000001.1"/>
</dbReference>
<evidence type="ECO:0000313" key="2">
    <source>
        <dbReference type="EMBL" id="SHE51803.1"/>
    </source>
</evidence>
<dbReference type="Proteomes" id="UP000184501">
    <property type="component" value="Unassembled WGS sequence"/>
</dbReference>
<dbReference type="PANTHER" id="PTHR33164">
    <property type="entry name" value="TRANSCRIPTIONAL REGULATOR, MARR FAMILY"/>
    <property type="match status" value="1"/>
</dbReference>
<reference evidence="2 3" key="1">
    <citation type="submission" date="2016-11" db="EMBL/GenBank/DDBJ databases">
        <authorList>
            <person name="Jaros S."/>
            <person name="Januszkiewicz K."/>
            <person name="Wedrychowicz H."/>
        </authorList>
    </citation>
    <scope>NUCLEOTIDE SEQUENCE [LARGE SCALE GENOMIC DNA]</scope>
    <source>
        <strain evidence="2 3">DSM 44523</strain>
    </source>
</reference>
<dbReference type="GO" id="GO:0006950">
    <property type="term" value="P:response to stress"/>
    <property type="evidence" value="ECO:0007669"/>
    <property type="project" value="TreeGrafter"/>
</dbReference>
<gene>
    <name evidence="2" type="ORF">SAMN05444320_101302</name>
</gene>
<dbReference type="OrthoDB" id="4462574at2"/>
<dbReference type="SUPFAM" id="SSF46785">
    <property type="entry name" value="Winged helix' DNA-binding domain"/>
    <property type="match status" value="1"/>
</dbReference>
<evidence type="ECO:0000259" key="1">
    <source>
        <dbReference type="PROSITE" id="PS50995"/>
    </source>
</evidence>
<dbReference type="PROSITE" id="PS50995">
    <property type="entry name" value="HTH_MARR_2"/>
    <property type="match status" value="1"/>
</dbReference>
<dbReference type="PRINTS" id="PR00033">
    <property type="entry name" value="HTHASNC"/>
</dbReference>
<dbReference type="GO" id="GO:0003700">
    <property type="term" value="F:DNA-binding transcription factor activity"/>
    <property type="evidence" value="ECO:0007669"/>
    <property type="project" value="InterPro"/>
</dbReference>
<dbReference type="Pfam" id="PF01047">
    <property type="entry name" value="MarR"/>
    <property type="match status" value="1"/>
</dbReference>
<dbReference type="Gene3D" id="1.10.10.10">
    <property type="entry name" value="Winged helix-like DNA-binding domain superfamily/Winged helix DNA-binding domain"/>
    <property type="match status" value="1"/>
</dbReference>
<dbReference type="EMBL" id="FQVN01000001">
    <property type="protein sequence ID" value="SHE51803.1"/>
    <property type="molecule type" value="Genomic_DNA"/>
</dbReference>
<dbReference type="SMART" id="SM00347">
    <property type="entry name" value="HTH_MARR"/>
    <property type="match status" value="1"/>
</dbReference>
<name>A0A1M4U561_STRHI</name>